<dbReference type="InterPro" id="IPR036640">
    <property type="entry name" value="ABC1_TM_sf"/>
</dbReference>
<feature type="transmembrane region" description="Helical" evidence="7">
    <location>
        <begin position="73"/>
        <end position="93"/>
    </location>
</feature>
<organism evidence="10">
    <name type="scientific">Dolosigranulum savutiense</name>
    <dbReference type="NCBI Taxonomy" id="3110288"/>
    <lineage>
        <taxon>Bacteria</taxon>
        <taxon>Bacillati</taxon>
        <taxon>Bacillota</taxon>
        <taxon>Bacilli</taxon>
        <taxon>Lactobacillales</taxon>
        <taxon>Carnobacteriaceae</taxon>
        <taxon>Dolosigranulum</taxon>
    </lineage>
</organism>
<dbReference type="EMBL" id="CP142436">
    <property type="protein sequence ID" value="XBC50610.1"/>
    <property type="molecule type" value="Genomic_DNA"/>
</dbReference>
<name>A0AB74TXB9_9LACT</name>
<keyword evidence="5 7" id="KW-1133">Transmembrane helix</keyword>
<evidence type="ECO:0000259" key="9">
    <source>
        <dbReference type="PROSITE" id="PS50929"/>
    </source>
</evidence>
<feature type="transmembrane region" description="Helical" evidence="7">
    <location>
        <begin position="171"/>
        <end position="189"/>
    </location>
</feature>
<dbReference type="InterPro" id="IPR017871">
    <property type="entry name" value="ABC_transporter-like_CS"/>
</dbReference>
<dbReference type="InterPro" id="IPR003439">
    <property type="entry name" value="ABC_transporter-like_ATP-bd"/>
</dbReference>
<keyword evidence="2 7" id="KW-0812">Transmembrane</keyword>
<dbReference type="InterPro" id="IPR003593">
    <property type="entry name" value="AAA+_ATPase"/>
</dbReference>
<dbReference type="InterPro" id="IPR039421">
    <property type="entry name" value="Type_1_exporter"/>
</dbReference>
<dbReference type="PANTHER" id="PTHR43394:SF1">
    <property type="entry name" value="ATP-BINDING CASSETTE SUB-FAMILY B MEMBER 10, MITOCHONDRIAL"/>
    <property type="match status" value="1"/>
</dbReference>
<feature type="transmembrane region" description="Helical" evidence="7">
    <location>
        <begin position="25"/>
        <end position="53"/>
    </location>
</feature>
<evidence type="ECO:0000313" key="10">
    <source>
        <dbReference type="EMBL" id="XBC47775.1"/>
    </source>
</evidence>
<proteinExistence type="predicted"/>
<evidence type="ECO:0000256" key="1">
    <source>
        <dbReference type="ARBA" id="ARBA00004651"/>
    </source>
</evidence>
<dbReference type="PROSITE" id="PS50929">
    <property type="entry name" value="ABC_TM1F"/>
    <property type="match status" value="1"/>
</dbReference>
<dbReference type="InterPro" id="IPR011527">
    <property type="entry name" value="ABC1_TM_dom"/>
</dbReference>
<evidence type="ECO:0000313" key="11">
    <source>
        <dbReference type="EMBL" id="XBC50610.1"/>
    </source>
</evidence>
<dbReference type="GO" id="GO:0005886">
    <property type="term" value="C:plasma membrane"/>
    <property type="evidence" value="ECO:0007669"/>
    <property type="project" value="UniProtKB-SubCell"/>
</dbReference>
<feature type="domain" description="ABC transmembrane type-1" evidence="9">
    <location>
        <begin position="35"/>
        <end position="318"/>
    </location>
</feature>
<dbReference type="SUPFAM" id="SSF90123">
    <property type="entry name" value="ABC transporter transmembrane region"/>
    <property type="match status" value="1"/>
</dbReference>
<evidence type="ECO:0000256" key="7">
    <source>
        <dbReference type="SAM" id="Phobius"/>
    </source>
</evidence>
<evidence type="ECO:0000259" key="8">
    <source>
        <dbReference type="PROSITE" id="PS50893"/>
    </source>
</evidence>
<dbReference type="PROSITE" id="PS00211">
    <property type="entry name" value="ABC_TRANSPORTER_1"/>
    <property type="match status" value="1"/>
</dbReference>
<evidence type="ECO:0000256" key="3">
    <source>
        <dbReference type="ARBA" id="ARBA00022741"/>
    </source>
</evidence>
<sequence>MVKKIREKLSVFSNCLKLYKKSLRLVLDASPVFSVMMLILVPMQAALPAATIYLANYLINEMSESGNVVNTVVIFWGITFLLGNVISPFITFIQGKLTDDLTYHLNMSIMKKSESLQTIHFFENSEFLNNIELVSSEASWRPVNLLVFGTSIIGSLITFVSMIVLLAGLNMFIALILLVALLPQAILAYKIQQQAFETLVSNTEDSRKLNYYTKAVIESKTIKEVRLFNLYQFFQEKYKQAFHRIKNSVDKNRNKQAITSIVFLIFTSLASVWSFMYIVNDIQRGRLGVGSILVFSSSVIYILQSSTRFVEDSSLLYDTLLYMDKYFTFLSLADKSADTKERDVSLTREPSTGLTLQDVSFKYPNTDHLVLKNVSFSIAEGEKIAVVGANGAGKSTLVKLLMRLYSYGEGTITFDGVDIETMDILAYRDMFSAVFQDYAKFNLSLRENVMISDLVNNHSDESVRTYLKQSGFDTKELNIGLDQQLGVKFSDGRELSGGQWQKVALARGMYADRSILILDEPTASIDVQTEYELFTRFIEMSKDKTVLFITHRLSLVKQADKVLVLKDGEVVGFDHHDALMDTNSYYRRMYEMQANPYK</sequence>
<dbReference type="SUPFAM" id="SSF52540">
    <property type="entry name" value="P-loop containing nucleoside triphosphate hydrolases"/>
    <property type="match status" value="1"/>
</dbReference>
<feature type="transmembrane region" description="Helical" evidence="7">
    <location>
        <begin position="145"/>
        <end position="165"/>
    </location>
</feature>
<dbReference type="EMBL" id="CP142434">
    <property type="protein sequence ID" value="XBC47775.1"/>
    <property type="molecule type" value="Genomic_DNA"/>
</dbReference>
<dbReference type="GO" id="GO:0005524">
    <property type="term" value="F:ATP binding"/>
    <property type="evidence" value="ECO:0007669"/>
    <property type="project" value="UniProtKB-KW"/>
</dbReference>
<protein>
    <submittedName>
        <fullName evidence="10">ABC transporter ATP-binding protein</fullName>
    </submittedName>
</protein>
<reference evidence="10" key="1">
    <citation type="submission" date="2023-12" db="EMBL/GenBank/DDBJ databases">
        <title>Dolosigranulum savutii sp. nov. isolated from human upper respiratory samples collected in Botswana.</title>
        <authorList>
            <person name="Kelly M.S."/>
        </authorList>
    </citation>
    <scope>NUCLEOTIDE SEQUENCE</scope>
    <source>
        <strain evidence="11">MSK211</strain>
        <strain evidence="10">MSK312</strain>
    </source>
</reference>
<keyword evidence="3" id="KW-0547">Nucleotide-binding</keyword>
<accession>A0AB74TXB9</accession>
<dbReference type="CDD" id="cd03228">
    <property type="entry name" value="ABCC_MRP_Like"/>
    <property type="match status" value="1"/>
</dbReference>
<keyword evidence="6 7" id="KW-0472">Membrane</keyword>
<feature type="transmembrane region" description="Helical" evidence="7">
    <location>
        <begin position="257"/>
        <end position="279"/>
    </location>
</feature>
<keyword evidence="4 10" id="KW-0067">ATP-binding</keyword>
<evidence type="ECO:0000256" key="5">
    <source>
        <dbReference type="ARBA" id="ARBA00022989"/>
    </source>
</evidence>
<dbReference type="PANTHER" id="PTHR43394">
    <property type="entry name" value="ATP-DEPENDENT PERMEASE MDL1, MITOCHONDRIAL"/>
    <property type="match status" value="1"/>
</dbReference>
<dbReference type="Pfam" id="PF00005">
    <property type="entry name" value="ABC_tran"/>
    <property type="match status" value="1"/>
</dbReference>
<dbReference type="SMART" id="SM00382">
    <property type="entry name" value="AAA"/>
    <property type="match status" value="1"/>
</dbReference>
<dbReference type="GO" id="GO:0016887">
    <property type="term" value="F:ATP hydrolysis activity"/>
    <property type="evidence" value="ECO:0007669"/>
    <property type="project" value="InterPro"/>
</dbReference>
<evidence type="ECO:0000256" key="2">
    <source>
        <dbReference type="ARBA" id="ARBA00022692"/>
    </source>
</evidence>
<dbReference type="GO" id="GO:0015421">
    <property type="term" value="F:ABC-type oligopeptide transporter activity"/>
    <property type="evidence" value="ECO:0007669"/>
    <property type="project" value="TreeGrafter"/>
</dbReference>
<dbReference type="AlphaFoldDB" id="A0AB74TXB9"/>
<dbReference type="Gene3D" id="1.20.1560.10">
    <property type="entry name" value="ABC transporter type 1, transmembrane domain"/>
    <property type="match status" value="1"/>
</dbReference>
<evidence type="ECO:0000256" key="4">
    <source>
        <dbReference type="ARBA" id="ARBA00022840"/>
    </source>
</evidence>
<evidence type="ECO:0000256" key="6">
    <source>
        <dbReference type="ARBA" id="ARBA00023136"/>
    </source>
</evidence>
<feature type="domain" description="ABC transporter" evidence="8">
    <location>
        <begin position="354"/>
        <end position="592"/>
    </location>
</feature>
<dbReference type="InterPro" id="IPR027417">
    <property type="entry name" value="P-loop_NTPase"/>
</dbReference>
<dbReference type="Gene3D" id="3.40.50.300">
    <property type="entry name" value="P-loop containing nucleotide triphosphate hydrolases"/>
    <property type="match status" value="1"/>
</dbReference>
<dbReference type="RefSeq" id="WP_347297855.1">
    <property type="nucleotide sequence ID" value="NZ_CP142434.1"/>
</dbReference>
<comment type="subcellular location">
    <subcellularLocation>
        <location evidence="1">Cell membrane</location>
        <topology evidence="1">Multi-pass membrane protein</topology>
    </subcellularLocation>
</comment>
<dbReference type="PROSITE" id="PS50893">
    <property type="entry name" value="ABC_TRANSPORTER_2"/>
    <property type="match status" value="1"/>
</dbReference>
<gene>
    <name evidence="11" type="ORF">VUQ07_04875</name>
    <name evidence="10" type="ORF">VUQ09_09625</name>
</gene>